<name>A0ABM1DQA3_PRICU</name>
<dbReference type="InterPro" id="IPR047501">
    <property type="entry name" value="DD_CATIP"/>
</dbReference>
<accession>A0ABM1DQA3</accession>
<dbReference type="GeneID" id="106805145"/>
<dbReference type="CDD" id="cd22973">
    <property type="entry name" value="DD_CATIP"/>
    <property type="match status" value="1"/>
</dbReference>
<organism evidence="1 2">
    <name type="scientific">Priapulus caudatus</name>
    <name type="common">Priapulid worm</name>
    <dbReference type="NCBI Taxonomy" id="37621"/>
    <lineage>
        <taxon>Eukaryota</taxon>
        <taxon>Metazoa</taxon>
        <taxon>Ecdysozoa</taxon>
        <taxon>Scalidophora</taxon>
        <taxon>Priapulida</taxon>
        <taxon>Priapulimorpha</taxon>
        <taxon>Priapulimorphida</taxon>
        <taxon>Priapulidae</taxon>
        <taxon>Priapulus</taxon>
    </lineage>
</organism>
<protein>
    <submittedName>
        <fullName evidence="2">Ciliogenesis-associated TTC17-interacting protein-like</fullName>
    </submittedName>
</protein>
<proteinExistence type="predicted"/>
<dbReference type="SUPFAM" id="SSF47391">
    <property type="entry name" value="Dimerization-anchoring domain of cAMP-dependent PK regulatory subunit"/>
    <property type="match status" value="1"/>
</dbReference>
<evidence type="ECO:0000313" key="2">
    <source>
        <dbReference type="RefSeq" id="XP_014662124.1"/>
    </source>
</evidence>
<dbReference type="RefSeq" id="XP_014662124.1">
    <property type="nucleotide sequence ID" value="XM_014806638.1"/>
</dbReference>
<sequence length="100" mass="11607">MKLIGIPPYSQLEGALGVTKKPLEWESDLQMKSNFLDKKEQLKADHGVYMRRHPELKAILADFLQFLLLRKPRDVFAFAADYYASFCHKYPDNPLRAPPK</sequence>
<keyword evidence="1" id="KW-1185">Reference proteome</keyword>
<dbReference type="PANTHER" id="PTHR15505:SF3">
    <property type="entry name" value="CILIOGENESIS-ASSOCIATED TTC17-INTERACTING PROTEIN"/>
    <property type="match status" value="1"/>
</dbReference>
<evidence type="ECO:0000313" key="1">
    <source>
        <dbReference type="Proteomes" id="UP000695022"/>
    </source>
</evidence>
<gene>
    <name evidence="2" type="primary">LOC106805145</name>
</gene>
<reference evidence="2" key="1">
    <citation type="submission" date="2025-08" db="UniProtKB">
        <authorList>
            <consortium name="RefSeq"/>
        </authorList>
    </citation>
    <scope>IDENTIFICATION</scope>
</reference>
<dbReference type="Proteomes" id="UP000695022">
    <property type="component" value="Unplaced"/>
</dbReference>
<dbReference type="PANTHER" id="PTHR15505">
    <property type="entry name" value="RIIA DOMAIN-CONTAINING PROTEIN 1"/>
    <property type="match status" value="1"/>
</dbReference>